<accession>A0A2U9S7Z9</accession>
<gene>
    <name evidence="2" type="ORF">DM194_15210</name>
</gene>
<sequence>MTNGLRLATHGGSFHCDEVLGYAILRRALPPEALATSRLMRTRDQSVIEAADIVWDVGGVFDPARRRFDHHQRGASMRPDGSPYSSAGLLWAAFGRDAVRAILAGRGDENVVGKIWTEMDEQVIRLVDLADNGKRPLPDFGDEGLDRAARIADGMALPSLVEVLNLPWDADVIDRALAEDERFARAAEIAGAFLDGRVEQIRARIAARDIVLETHARSADPRVLELDRGMPWQGPAHDADLPVLFAVYPDKGGDAWMVGCMPPEPGSFAQKLPLPAAWAGLRDAELARASGVPDAVFCHLKRFVGAARSRDGALAMARLALAAVNESSASEPVLKVR</sequence>
<dbReference type="PANTHER" id="PTHR11215">
    <property type="entry name" value="METAL DEPENDENT HYDROLASE - RELATED"/>
    <property type="match status" value="1"/>
</dbReference>
<evidence type="ECO:0000256" key="1">
    <source>
        <dbReference type="ARBA" id="ARBA00010105"/>
    </source>
</evidence>
<keyword evidence="2" id="KW-0614">Plasmid</keyword>
<dbReference type="InterPro" id="IPR003226">
    <property type="entry name" value="MYG1_exonuclease"/>
</dbReference>
<dbReference type="GO" id="GO:0005737">
    <property type="term" value="C:cytoplasm"/>
    <property type="evidence" value="ECO:0007669"/>
    <property type="project" value="TreeGrafter"/>
</dbReference>
<protein>
    <submittedName>
        <fullName evidence="2">MYG1 family protein</fullName>
    </submittedName>
</protein>
<proteinExistence type="inferred from homology"/>
<name>A0A2U9S7Z9_9PROT</name>
<evidence type="ECO:0000313" key="2">
    <source>
        <dbReference type="EMBL" id="AWU95644.1"/>
    </source>
</evidence>
<dbReference type="KEGG" id="azm:DM194_15210"/>
<dbReference type="AlphaFoldDB" id="A0A2U9S7Z9"/>
<dbReference type="PANTHER" id="PTHR11215:SF1">
    <property type="entry name" value="MYG1 EXONUCLEASE"/>
    <property type="match status" value="1"/>
</dbReference>
<dbReference type="OrthoDB" id="183622at2"/>
<geneLocation type="plasmid" evidence="2 3">
    <name>unnamed1</name>
</geneLocation>
<comment type="similarity">
    <text evidence="1">Belongs to the MYG1 family.</text>
</comment>
<organism evidence="2 3">
    <name type="scientific">Azospirillum ramasamyi</name>
    <dbReference type="NCBI Taxonomy" id="682998"/>
    <lineage>
        <taxon>Bacteria</taxon>
        <taxon>Pseudomonadati</taxon>
        <taxon>Pseudomonadota</taxon>
        <taxon>Alphaproteobacteria</taxon>
        <taxon>Rhodospirillales</taxon>
        <taxon>Azospirillaceae</taxon>
        <taxon>Azospirillum</taxon>
    </lineage>
</organism>
<dbReference type="RefSeq" id="WP_111068403.1">
    <property type="nucleotide sequence ID" value="NZ_CP029830.1"/>
</dbReference>
<dbReference type="Proteomes" id="UP000249605">
    <property type="component" value="Plasmid unnamed1"/>
</dbReference>
<dbReference type="EMBL" id="CP029830">
    <property type="protein sequence ID" value="AWU95644.1"/>
    <property type="molecule type" value="Genomic_DNA"/>
</dbReference>
<reference evidence="2 3" key="1">
    <citation type="submission" date="2018-06" db="EMBL/GenBank/DDBJ databases">
        <title>Complete genome sequencing of Azospirillum sp. M2T2B2.</title>
        <authorList>
            <person name="Heo J."/>
            <person name="Kim S.-J."/>
            <person name="Kwon S.-W."/>
            <person name="Anandham R."/>
        </authorList>
    </citation>
    <scope>NUCLEOTIDE SEQUENCE [LARGE SCALE GENOMIC DNA]</scope>
    <source>
        <strain evidence="2 3">M2T2B2</strain>
        <plasmid evidence="2 3">unnamed1</plasmid>
    </source>
</reference>
<keyword evidence="3" id="KW-1185">Reference proteome</keyword>
<dbReference type="Pfam" id="PF03690">
    <property type="entry name" value="MYG1_exonuc"/>
    <property type="match status" value="1"/>
</dbReference>
<evidence type="ECO:0000313" key="3">
    <source>
        <dbReference type="Proteomes" id="UP000249605"/>
    </source>
</evidence>